<accession>A0ACC3AQN1</accession>
<reference evidence="1 2" key="1">
    <citation type="journal article" date="2023" name="ACS Omega">
        <title>Identification of the Neoaspergillic Acid Biosynthesis Gene Cluster by Establishing an In Vitro CRISPR-Ribonucleoprotein Genetic System in Aspergillus melleus.</title>
        <authorList>
            <person name="Yuan B."/>
            <person name="Grau M.F."/>
            <person name="Murata R.M."/>
            <person name="Torok T."/>
            <person name="Venkateswaran K."/>
            <person name="Stajich J.E."/>
            <person name="Wang C.C.C."/>
        </authorList>
    </citation>
    <scope>NUCLEOTIDE SEQUENCE [LARGE SCALE GENOMIC DNA]</scope>
    <source>
        <strain evidence="1 2">IMV 1140</strain>
    </source>
</reference>
<protein>
    <submittedName>
        <fullName evidence="1">Uncharacterized protein</fullName>
    </submittedName>
</protein>
<evidence type="ECO:0000313" key="1">
    <source>
        <dbReference type="EMBL" id="KAK1139751.1"/>
    </source>
</evidence>
<organism evidence="1 2">
    <name type="scientific">Aspergillus melleus</name>
    <dbReference type="NCBI Taxonomy" id="138277"/>
    <lineage>
        <taxon>Eukaryota</taxon>
        <taxon>Fungi</taxon>
        <taxon>Dikarya</taxon>
        <taxon>Ascomycota</taxon>
        <taxon>Pezizomycotina</taxon>
        <taxon>Eurotiomycetes</taxon>
        <taxon>Eurotiomycetidae</taxon>
        <taxon>Eurotiales</taxon>
        <taxon>Aspergillaceae</taxon>
        <taxon>Aspergillus</taxon>
        <taxon>Aspergillus subgen. Circumdati</taxon>
    </lineage>
</organism>
<dbReference type="Proteomes" id="UP001177260">
    <property type="component" value="Unassembled WGS sequence"/>
</dbReference>
<comment type="caution">
    <text evidence="1">The sequence shown here is derived from an EMBL/GenBank/DDBJ whole genome shotgun (WGS) entry which is preliminary data.</text>
</comment>
<evidence type="ECO:0000313" key="2">
    <source>
        <dbReference type="Proteomes" id="UP001177260"/>
    </source>
</evidence>
<proteinExistence type="predicted"/>
<sequence>MAPNNKSNESLMFLFICLLSVKDNAVDFNQVAAATNLKIPAARMRYSRLKKQLEPELVDGKFDLTKGTVEASDPVEAAASAAPDESTAAATAAATAASPAKKKRGGKRKKTVADEDDA</sequence>
<gene>
    <name evidence="1" type="ORF">N8T08_011215</name>
</gene>
<keyword evidence="2" id="KW-1185">Reference proteome</keyword>
<name>A0ACC3AQN1_9EURO</name>
<dbReference type="EMBL" id="JAOPJF010000099">
    <property type="protein sequence ID" value="KAK1139751.1"/>
    <property type="molecule type" value="Genomic_DNA"/>
</dbReference>